<reference evidence="2" key="1">
    <citation type="submission" date="2019-04" db="EMBL/GenBank/DDBJ databases">
        <title>Whole genome sequencing of oral phylogroup 2 treponemes.</title>
        <authorList>
            <person name="Chan Y."/>
            <person name="Zeng H.H."/>
            <person name="Yu X.L."/>
            <person name="Leung W.K."/>
            <person name="Watt R.M."/>
        </authorList>
    </citation>
    <scope>NUCLEOTIDE SEQUENCE</scope>
    <source>
        <strain evidence="2">OMZ 835</strain>
    </source>
</reference>
<dbReference type="RefSeq" id="WP_255819196.1">
    <property type="nucleotide sequence ID" value="NZ_CP038804.1"/>
</dbReference>
<accession>A0AAE9MRE8</accession>
<sequence>MKNESDVKEWVRYADMDVLSANHLNEIQYPKPLEIICYHCQQAAEKMLKALLLAYDGELQKTPDLGLLTDELSEFVTFSEDILNSADALTPYGVKIRYPQELNIKEYHVAKAISDMKIIYDFVTNKINELQLSLPIKELNKENNT</sequence>
<evidence type="ECO:0000313" key="3">
    <source>
        <dbReference type="Proteomes" id="UP001058682"/>
    </source>
</evidence>
<dbReference type="Pfam" id="PF05168">
    <property type="entry name" value="HEPN"/>
    <property type="match status" value="1"/>
</dbReference>
<feature type="domain" description="HEPN" evidence="1">
    <location>
        <begin position="11"/>
        <end position="119"/>
    </location>
</feature>
<dbReference type="Proteomes" id="UP001058682">
    <property type="component" value="Chromosome"/>
</dbReference>
<organism evidence="2 3">
    <name type="scientific">Treponema putidum</name>
    <dbReference type="NCBI Taxonomy" id="221027"/>
    <lineage>
        <taxon>Bacteria</taxon>
        <taxon>Pseudomonadati</taxon>
        <taxon>Spirochaetota</taxon>
        <taxon>Spirochaetia</taxon>
        <taxon>Spirochaetales</taxon>
        <taxon>Treponemataceae</taxon>
        <taxon>Treponema</taxon>
    </lineage>
</organism>
<gene>
    <name evidence="2" type="ORF">E4N74_05425</name>
</gene>
<evidence type="ECO:0000259" key="1">
    <source>
        <dbReference type="SMART" id="SM00748"/>
    </source>
</evidence>
<protein>
    <submittedName>
        <fullName evidence="2">HEPN domain-containing protein</fullName>
    </submittedName>
</protein>
<dbReference type="AlphaFoldDB" id="A0AAE9MRE8"/>
<name>A0AAE9MRE8_9SPIR</name>
<dbReference type="EMBL" id="CP038804">
    <property type="protein sequence ID" value="UTY33520.1"/>
    <property type="molecule type" value="Genomic_DNA"/>
</dbReference>
<evidence type="ECO:0000313" key="2">
    <source>
        <dbReference type="EMBL" id="UTY33520.1"/>
    </source>
</evidence>
<proteinExistence type="predicted"/>
<dbReference type="InterPro" id="IPR007842">
    <property type="entry name" value="HEPN_dom"/>
</dbReference>
<dbReference type="SUPFAM" id="SSF81593">
    <property type="entry name" value="Nucleotidyltransferase substrate binding subunit/domain"/>
    <property type="match status" value="1"/>
</dbReference>
<dbReference type="Gene3D" id="1.20.120.330">
    <property type="entry name" value="Nucleotidyltransferases domain 2"/>
    <property type="match status" value="1"/>
</dbReference>
<dbReference type="SMART" id="SM00748">
    <property type="entry name" value="HEPN"/>
    <property type="match status" value="1"/>
</dbReference>